<organism evidence="2">
    <name type="scientific">Chrysotila carterae</name>
    <name type="common">Marine alga</name>
    <name type="synonym">Syracosphaera carterae</name>
    <dbReference type="NCBI Taxonomy" id="13221"/>
    <lineage>
        <taxon>Eukaryota</taxon>
        <taxon>Haptista</taxon>
        <taxon>Haptophyta</taxon>
        <taxon>Prymnesiophyceae</taxon>
        <taxon>Isochrysidales</taxon>
        <taxon>Isochrysidaceae</taxon>
        <taxon>Chrysotila</taxon>
    </lineage>
</organism>
<evidence type="ECO:0000313" key="2">
    <source>
        <dbReference type="EMBL" id="CAE0765837.1"/>
    </source>
</evidence>
<feature type="region of interest" description="Disordered" evidence="1">
    <location>
        <begin position="99"/>
        <end position="123"/>
    </location>
</feature>
<name>A0A7S4F1C7_CHRCT</name>
<gene>
    <name evidence="2" type="ORF">PCAR00345_LOCUS18449</name>
</gene>
<dbReference type="EMBL" id="HBIZ01029015">
    <property type="protein sequence ID" value="CAE0765837.1"/>
    <property type="molecule type" value="Transcribed_RNA"/>
</dbReference>
<dbReference type="AlphaFoldDB" id="A0A7S4F1C7"/>
<sequence>MALGDPMEASACEQEAGVRSGYRYRAAAVVLRSKTFAPPGVSAFRPFEITHNRRSAFAPSRRRSPRVFLSKFPNTRPSCPQLTLQQPGAARTVLAVDGADCHRQRHQPKHGDEPSAHPQQQHELLRDIAHQLRSFPWQVPFAQQHARVQQHRHRGSD</sequence>
<proteinExistence type="predicted"/>
<protein>
    <submittedName>
        <fullName evidence="2">Uncharacterized protein</fullName>
    </submittedName>
</protein>
<evidence type="ECO:0000256" key="1">
    <source>
        <dbReference type="SAM" id="MobiDB-lite"/>
    </source>
</evidence>
<reference evidence="2" key="1">
    <citation type="submission" date="2021-01" db="EMBL/GenBank/DDBJ databases">
        <authorList>
            <person name="Corre E."/>
            <person name="Pelletier E."/>
            <person name="Niang G."/>
            <person name="Scheremetjew M."/>
            <person name="Finn R."/>
            <person name="Kale V."/>
            <person name="Holt S."/>
            <person name="Cochrane G."/>
            <person name="Meng A."/>
            <person name="Brown T."/>
            <person name="Cohen L."/>
        </authorList>
    </citation>
    <scope>NUCLEOTIDE SEQUENCE</scope>
    <source>
        <strain evidence="2">CCMP645</strain>
    </source>
</reference>
<accession>A0A7S4F1C7</accession>